<organism evidence="2 3">
    <name type="scientific">Modicella reniformis</name>
    <dbReference type="NCBI Taxonomy" id="1440133"/>
    <lineage>
        <taxon>Eukaryota</taxon>
        <taxon>Fungi</taxon>
        <taxon>Fungi incertae sedis</taxon>
        <taxon>Mucoromycota</taxon>
        <taxon>Mortierellomycotina</taxon>
        <taxon>Mortierellomycetes</taxon>
        <taxon>Mortierellales</taxon>
        <taxon>Mortierellaceae</taxon>
        <taxon>Modicella</taxon>
    </lineage>
</organism>
<reference evidence="2" key="1">
    <citation type="journal article" date="2020" name="Fungal Divers.">
        <title>Resolving the Mortierellaceae phylogeny through synthesis of multi-gene phylogenetics and phylogenomics.</title>
        <authorList>
            <person name="Vandepol N."/>
            <person name="Liber J."/>
            <person name="Desiro A."/>
            <person name="Na H."/>
            <person name="Kennedy M."/>
            <person name="Barry K."/>
            <person name="Grigoriev I.V."/>
            <person name="Miller A.N."/>
            <person name="O'Donnell K."/>
            <person name="Stajich J.E."/>
            <person name="Bonito G."/>
        </authorList>
    </citation>
    <scope>NUCLEOTIDE SEQUENCE</scope>
    <source>
        <strain evidence="2">MES-2147</strain>
    </source>
</reference>
<name>A0A9P6MGV2_9FUNG</name>
<sequence length="537" mass="57318">MNTIRAPSRNSNTSSTGSNLSAVKSQDAPKKVKVTANAQMDLSSFSLSSSTLTPPQTNILNNTIFQQPSTHPQRQQQQQQQQQTRPVPTVRIRSSGAVPTTDTINIKSTSSRGESNHTVRISDGGGATTGRVSRSGGGHAVVRRMAPGSVNGNNRKGTIKVQREGSITSSDDGTISEDSVEDHIQLFSGAGARGLHVVNNPPFGPSSSPASRAGSAIGSDISSGPKIASGASTISRSRVVTSTSLETTTTAKPIRIASGAALQLDTSQSRNVTGTAAVSTGSLSTSLSSSTSSSSLSWVSSPPHKYSETDSADSSVNVTSPKQAAEVNRRSGEAARAHRKIADLEISNKSMLQLNDSLESTIRKQTAVIQGLKLRMQSSQFCGDLNLLSSDTSLPLAQEHIWDHTGQSVNNQIQINSEANLDAAVSMHQRTETERQMDRTFRRLCIMIEKMIFEAKQALDQSMKPAGVKVLSSFDMNEKETMEDDADDDNVDGANQSMMTNEDDIEEHYDNDNDNEYTLNNTHLASSLGQEIGAVLP</sequence>
<evidence type="ECO:0000313" key="3">
    <source>
        <dbReference type="Proteomes" id="UP000749646"/>
    </source>
</evidence>
<dbReference type="EMBL" id="JAAAHW010000684">
    <property type="protein sequence ID" value="KAF9999928.1"/>
    <property type="molecule type" value="Genomic_DNA"/>
</dbReference>
<feature type="region of interest" description="Disordered" evidence="1">
    <location>
        <begin position="108"/>
        <end position="138"/>
    </location>
</feature>
<dbReference type="OrthoDB" id="2555519at2759"/>
<feature type="compositionally biased region" description="Low complexity" evidence="1">
    <location>
        <begin position="232"/>
        <end position="246"/>
    </location>
</feature>
<feature type="region of interest" description="Disordered" evidence="1">
    <location>
        <begin position="1"/>
        <end position="32"/>
    </location>
</feature>
<feature type="region of interest" description="Disordered" evidence="1">
    <location>
        <begin position="67"/>
        <end position="89"/>
    </location>
</feature>
<feature type="compositionally biased region" description="Low complexity" evidence="1">
    <location>
        <begin position="205"/>
        <end position="224"/>
    </location>
</feature>
<evidence type="ECO:0000313" key="2">
    <source>
        <dbReference type="EMBL" id="KAF9999928.1"/>
    </source>
</evidence>
<evidence type="ECO:0000256" key="1">
    <source>
        <dbReference type="SAM" id="MobiDB-lite"/>
    </source>
</evidence>
<keyword evidence="3" id="KW-1185">Reference proteome</keyword>
<accession>A0A9P6MGV2</accession>
<feature type="compositionally biased region" description="Low complexity" evidence="1">
    <location>
        <begin position="280"/>
        <end position="301"/>
    </location>
</feature>
<dbReference type="AlphaFoldDB" id="A0A9P6MGV2"/>
<feature type="compositionally biased region" description="Polar residues" evidence="1">
    <location>
        <begin position="108"/>
        <end position="119"/>
    </location>
</feature>
<proteinExistence type="predicted"/>
<dbReference type="Proteomes" id="UP000749646">
    <property type="component" value="Unassembled WGS sequence"/>
</dbReference>
<gene>
    <name evidence="2" type="ORF">BGZ65_004789</name>
</gene>
<feature type="region of interest" description="Disordered" evidence="1">
    <location>
        <begin position="280"/>
        <end position="337"/>
    </location>
</feature>
<feature type="compositionally biased region" description="Basic and acidic residues" evidence="1">
    <location>
        <begin position="327"/>
        <end position="337"/>
    </location>
</feature>
<feature type="compositionally biased region" description="Low complexity" evidence="1">
    <location>
        <begin position="8"/>
        <end position="21"/>
    </location>
</feature>
<feature type="compositionally biased region" description="Polar residues" evidence="1">
    <location>
        <begin position="312"/>
        <end position="322"/>
    </location>
</feature>
<protein>
    <submittedName>
        <fullName evidence="2">Uncharacterized protein</fullName>
    </submittedName>
</protein>
<comment type="caution">
    <text evidence="2">The sequence shown here is derived from an EMBL/GenBank/DDBJ whole genome shotgun (WGS) entry which is preliminary data.</text>
</comment>
<feature type="region of interest" description="Disordered" evidence="1">
    <location>
        <begin position="201"/>
        <end position="246"/>
    </location>
</feature>